<reference evidence="2 3" key="1">
    <citation type="journal article" date="2022" name="Nat. Genet.">
        <title>Improved pea reference genome and pan-genome highlight genomic features and evolutionary characteristics.</title>
        <authorList>
            <person name="Yang T."/>
            <person name="Liu R."/>
            <person name="Luo Y."/>
            <person name="Hu S."/>
            <person name="Wang D."/>
            <person name="Wang C."/>
            <person name="Pandey M.K."/>
            <person name="Ge S."/>
            <person name="Xu Q."/>
            <person name="Li N."/>
            <person name="Li G."/>
            <person name="Huang Y."/>
            <person name="Saxena R.K."/>
            <person name="Ji Y."/>
            <person name="Li M."/>
            <person name="Yan X."/>
            <person name="He Y."/>
            <person name="Liu Y."/>
            <person name="Wang X."/>
            <person name="Xiang C."/>
            <person name="Varshney R.K."/>
            <person name="Ding H."/>
            <person name="Gao S."/>
            <person name="Zong X."/>
        </authorList>
    </citation>
    <scope>NUCLEOTIDE SEQUENCE [LARGE SCALE GENOMIC DNA]</scope>
    <source>
        <strain evidence="2 3">cv. Zhongwan 6</strain>
    </source>
</reference>
<accession>A0A9D4YJ87</accession>
<keyword evidence="3" id="KW-1185">Reference proteome</keyword>
<dbReference type="EMBL" id="JAMSHJ010000002">
    <property type="protein sequence ID" value="KAI5440099.1"/>
    <property type="molecule type" value="Genomic_DNA"/>
</dbReference>
<dbReference type="AlphaFoldDB" id="A0A9D4YJ87"/>
<dbReference type="PANTHER" id="PTHR32108">
    <property type="entry name" value="DNA-DIRECTED RNA POLYMERASE SUBUNIT ALPHA"/>
    <property type="match status" value="1"/>
</dbReference>
<sequence length="312" mass="35137">MKSGMMSFKDRVPNVKANPLHAHEMHKTPCTISDCEHDHADCAICSINPRGCPIVKRDIQKLMDENVIQIQQSRDIDNVNVIILVFTTPERVVIQFDSSNSNSVNRSNGQEVSFPMTNFVVNIVDIAKMIRSGRVFGPIFPKDGVKDVSIGKKVDVPVLNPVGAPKCQYGESSNLKPSDDDEVLRLIKKSEFNMVEQLLQTPSKISMMSLLMNSEAHREALQRLLEQALFSREKGKEAEKGKGQKARERRLKEGKAWSSEIAGFTQVELDRSRSRESHCRSGNSGSGHTRMALGNTRMIWLVRVWRRPYAYG</sequence>
<gene>
    <name evidence="2" type="ORF">KIW84_025451</name>
</gene>
<comment type="caution">
    <text evidence="2">The sequence shown here is derived from an EMBL/GenBank/DDBJ whole genome shotgun (WGS) entry which is preliminary data.</text>
</comment>
<feature type="region of interest" description="Disordered" evidence="1">
    <location>
        <begin position="233"/>
        <end position="252"/>
    </location>
</feature>
<organism evidence="2 3">
    <name type="scientific">Pisum sativum</name>
    <name type="common">Garden pea</name>
    <name type="synonym">Lathyrus oleraceus</name>
    <dbReference type="NCBI Taxonomy" id="3888"/>
    <lineage>
        <taxon>Eukaryota</taxon>
        <taxon>Viridiplantae</taxon>
        <taxon>Streptophyta</taxon>
        <taxon>Embryophyta</taxon>
        <taxon>Tracheophyta</taxon>
        <taxon>Spermatophyta</taxon>
        <taxon>Magnoliopsida</taxon>
        <taxon>eudicotyledons</taxon>
        <taxon>Gunneridae</taxon>
        <taxon>Pentapetalae</taxon>
        <taxon>rosids</taxon>
        <taxon>fabids</taxon>
        <taxon>Fabales</taxon>
        <taxon>Fabaceae</taxon>
        <taxon>Papilionoideae</taxon>
        <taxon>50 kb inversion clade</taxon>
        <taxon>NPAAA clade</taxon>
        <taxon>Hologalegina</taxon>
        <taxon>IRL clade</taxon>
        <taxon>Fabeae</taxon>
        <taxon>Lathyrus</taxon>
    </lineage>
</organism>
<dbReference type="Gramene" id="Psat02G0545100-T1">
    <property type="protein sequence ID" value="KAI5440099.1"/>
    <property type="gene ID" value="KIW84_025451"/>
</dbReference>
<name>A0A9D4YJ87_PEA</name>
<evidence type="ECO:0000313" key="3">
    <source>
        <dbReference type="Proteomes" id="UP001058974"/>
    </source>
</evidence>
<evidence type="ECO:0000256" key="1">
    <source>
        <dbReference type="SAM" id="MobiDB-lite"/>
    </source>
</evidence>
<evidence type="ECO:0000313" key="2">
    <source>
        <dbReference type="EMBL" id="KAI5440099.1"/>
    </source>
</evidence>
<protein>
    <submittedName>
        <fullName evidence="2">Uncharacterized protein</fullName>
    </submittedName>
</protein>
<proteinExistence type="predicted"/>
<dbReference type="PANTHER" id="PTHR32108:SF9">
    <property type="entry name" value="REVERSE TRANSCRIPTASE RNASE H-LIKE DOMAIN-CONTAINING PROTEIN"/>
    <property type="match status" value="1"/>
</dbReference>
<dbReference type="Proteomes" id="UP001058974">
    <property type="component" value="Chromosome 2"/>
</dbReference>